<dbReference type="Gene3D" id="2.40.30.10">
    <property type="entry name" value="Translation factors"/>
    <property type="match status" value="1"/>
</dbReference>
<dbReference type="CDD" id="cd00051">
    <property type="entry name" value="EFh"/>
    <property type="match status" value="1"/>
</dbReference>
<keyword evidence="3 12" id="KW-0812">Transmembrane</keyword>
<dbReference type="InterPro" id="IPR018247">
    <property type="entry name" value="EF_Hand_1_Ca_BS"/>
</dbReference>
<evidence type="ECO:0000256" key="7">
    <source>
        <dbReference type="ARBA" id="ARBA00022857"/>
    </source>
</evidence>
<dbReference type="InterPro" id="IPR039261">
    <property type="entry name" value="FNR_nucleotide-bd"/>
</dbReference>
<evidence type="ECO:0000256" key="6">
    <source>
        <dbReference type="ARBA" id="ARBA00022837"/>
    </source>
</evidence>
<comment type="subcellular location">
    <subcellularLocation>
        <location evidence="1">Membrane</location>
        <topology evidence="1">Multi-pass membrane protein</topology>
    </subcellularLocation>
</comment>
<comment type="caution">
    <text evidence="15">The sequence shown here is derived from an EMBL/GenBank/DDBJ whole genome shotgun (WGS) entry which is preliminary data.</text>
</comment>
<dbReference type="Pfam" id="PF08030">
    <property type="entry name" value="NAD_binding_6"/>
    <property type="match status" value="1"/>
</dbReference>
<organism evidence="15 16">
    <name type="scientific">Dillenia turbinata</name>
    <dbReference type="NCBI Taxonomy" id="194707"/>
    <lineage>
        <taxon>Eukaryota</taxon>
        <taxon>Viridiplantae</taxon>
        <taxon>Streptophyta</taxon>
        <taxon>Embryophyta</taxon>
        <taxon>Tracheophyta</taxon>
        <taxon>Spermatophyta</taxon>
        <taxon>Magnoliopsida</taxon>
        <taxon>eudicotyledons</taxon>
        <taxon>Gunneridae</taxon>
        <taxon>Pentapetalae</taxon>
        <taxon>Dilleniales</taxon>
        <taxon>Dilleniaceae</taxon>
        <taxon>Dillenia</taxon>
    </lineage>
</organism>
<evidence type="ECO:0000256" key="10">
    <source>
        <dbReference type="ARBA" id="ARBA00023136"/>
    </source>
</evidence>
<sequence>MQERGERESAAANHSSFLGAGRKSQNSEIRVDIEEDSATVNATSKALELSGSDTHAVSLRVICKVSQQLKRFATFSRPPPPSPTHYDQTKHAVAHALRGLRFISRDQNADNGWRKVETSTLLPQMASYPVHFFIRMEEDSKEFGEELFQALAKKRGINGDTIDKEQLKQFWQDIWDEESRLQIFFNMIDKDADGKITRKEVREIISISASANKLRHIKKEADEYAKLIMKELDPKGQGYILVQDLKVLLMQTSDPSHGENGQNLSQMLSNKLKSATLVQNPITSAKYFIQDNWKKIWIILAWIAVMAGLFSYKFVEFRHNDAYQVMGYCLCIAKGAAETLKLNMALVLLPVCRNSMTWLRNGNKLSRIIPFDHNLKFHQIIAMGIIVGVGLHALSHLACDYPRLIHMTRDKYAPMEPYFGRRPSNYWYFLGEVENITGILMVALIAVAIPLAMPCFRKNRLKIPRPFDRLTGFNAFWYSHHLFVLVYALLMVHGIRLYLTKEWYHKTTWMYLVFPMILYAGERLIRVLRSHIKPVQILKVDTDQKDVVILHLSKPAGFNYTSGQYMFLKCAAVSPFEWHPFSITSAPADDYLSVHIKTLGDWTNQLKTVFSKEKVKQSLPRLLIDGPYGAPAQDYKRYKVVLLVGLGIGATPMISIIKDIANNLKVLEEEEEEKDCSFRTRRAYFYWVTNEPSSFEWFKEVMNEVAKLDEKGVVELHNYCTSVHEEHDARSCFIAMLQSINHMKKGIDIVSGTCVKSHFARPNWREVYKRIASGHPHDVVGKHLLLFSLLCTL</sequence>
<dbReference type="GO" id="GO:0009653">
    <property type="term" value="P:anatomical structure morphogenesis"/>
    <property type="evidence" value="ECO:0007669"/>
    <property type="project" value="UniProtKB-ARBA"/>
</dbReference>
<evidence type="ECO:0000259" key="14">
    <source>
        <dbReference type="PROSITE" id="PS51384"/>
    </source>
</evidence>
<dbReference type="PANTHER" id="PTHR11972:SF197">
    <property type="entry name" value="RESPIRATORY BURST OXIDASE HOMOLOG PROTEIN D"/>
    <property type="match status" value="1"/>
</dbReference>
<dbReference type="Proteomes" id="UP001370490">
    <property type="component" value="Unassembled WGS sequence"/>
</dbReference>
<keyword evidence="5" id="KW-0274">FAD</keyword>
<keyword evidence="7" id="KW-0521">NADP</keyword>
<feature type="transmembrane region" description="Helical" evidence="12">
    <location>
        <begin position="640"/>
        <end position="657"/>
    </location>
</feature>
<dbReference type="GO" id="GO:0042742">
    <property type="term" value="P:defense response to bacterium"/>
    <property type="evidence" value="ECO:0007669"/>
    <property type="project" value="UniProtKB-ARBA"/>
</dbReference>
<dbReference type="GO" id="GO:0004601">
    <property type="term" value="F:peroxidase activity"/>
    <property type="evidence" value="ECO:0007669"/>
    <property type="project" value="InterPro"/>
</dbReference>
<keyword evidence="6" id="KW-0106">Calcium</keyword>
<dbReference type="InterPro" id="IPR017938">
    <property type="entry name" value="Riboflavin_synthase-like_b-brl"/>
</dbReference>
<evidence type="ECO:0000256" key="5">
    <source>
        <dbReference type="ARBA" id="ARBA00022827"/>
    </source>
</evidence>
<accession>A0AAN8YW57</accession>
<dbReference type="Pfam" id="PF08414">
    <property type="entry name" value="NADPH_Ox"/>
    <property type="match status" value="1"/>
</dbReference>
<dbReference type="EMBL" id="JBAMMX010000026">
    <property type="protein sequence ID" value="KAK6914535.1"/>
    <property type="molecule type" value="Genomic_DNA"/>
</dbReference>
<dbReference type="InterPro" id="IPR013130">
    <property type="entry name" value="Fe3_Rdtase_TM_dom"/>
</dbReference>
<dbReference type="Pfam" id="PF01794">
    <property type="entry name" value="Ferric_reduct"/>
    <property type="match status" value="1"/>
</dbReference>
<feature type="domain" description="FAD-binding FR-type" evidence="14">
    <location>
        <begin position="530"/>
        <end position="634"/>
    </location>
</feature>
<keyword evidence="4" id="KW-0479">Metal-binding</keyword>
<feature type="transmembrane region" description="Helical" evidence="12">
    <location>
        <begin position="296"/>
        <end position="315"/>
    </location>
</feature>
<dbReference type="FunFam" id="2.40.30.10:FF:000059">
    <property type="entry name" value="dual oxidase isoform X1"/>
    <property type="match status" value="1"/>
</dbReference>
<protein>
    <submittedName>
        <fullName evidence="15">EF-hand domain</fullName>
    </submittedName>
</protein>
<feature type="transmembrane region" description="Helical" evidence="12">
    <location>
        <begin position="380"/>
        <end position="398"/>
    </location>
</feature>
<dbReference type="InterPro" id="IPR017927">
    <property type="entry name" value="FAD-bd_FR_type"/>
</dbReference>
<dbReference type="GO" id="GO:0005509">
    <property type="term" value="F:calcium ion binding"/>
    <property type="evidence" value="ECO:0007669"/>
    <property type="project" value="InterPro"/>
</dbReference>
<dbReference type="InterPro" id="IPR050369">
    <property type="entry name" value="RBOH/FRE"/>
</dbReference>
<keyword evidence="8 12" id="KW-1133">Transmembrane helix</keyword>
<evidence type="ECO:0000256" key="8">
    <source>
        <dbReference type="ARBA" id="ARBA00022989"/>
    </source>
</evidence>
<evidence type="ECO:0000256" key="3">
    <source>
        <dbReference type="ARBA" id="ARBA00022692"/>
    </source>
</evidence>
<dbReference type="GO" id="GO:0016174">
    <property type="term" value="F:NAD(P)H oxidase H2O2-forming activity"/>
    <property type="evidence" value="ECO:0007669"/>
    <property type="project" value="TreeGrafter"/>
</dbReference>
<dbReference type="InterPro" id="IPR013623">
    <property type="entry name" value="NADPH_Ox"/>
</dbReference>
<evidence type="ECO:0000256" key="1">
    <source>
        <dbReference type="ARBA" id="ARBA00004141"/>
    </source>
</evidence>
<evidence type="ECO:0000256" key="2">
    <source>
        <dbReference type="ARBA" id="ARBA00022630"/>
    </source>
</evidence>
<dbReference type="Gene3D" id="3.40.50.80">
    <property type="entry name" value="Nucleotide-binding domain of ferredoxin-NADP reductase (FNR) module"/>
    <property type="match status" value="1"/>
</dbReference>
<dbReference type="InterPro" id="IPR013112">
    <property type="entry name" value="FAD-bd_8"/>
</dbReference>
<dbReference type="PROSITE" id="PS00018">
    <property type="entry name" value="EF_HAND_1"/>
    <property type="match status" value="1"/>
</dbReference>
<dbReference type="SUPFAM" id="SSF47473">
    <property type="entry name" value="EF-hand"/>
    <property type="match status" value="1"/>
</dbReference>
<proteinExistence type="predicted"/>
<evidence type="ECO:0000256" key="4">
    <source>
        <dbReference type="ARBA" id="ARBA00022723"/>
    </source>
</evidence>
<feature type="region of interest" description="Disordered" evidence="11">
    <location>
        <begin position="1"/>
        <end position="26"/>
    </location>
</feature>
<evidence type="ECO:0000256" key="11">
    <source>
        <dbReference type="SAM" id="MobiDB-lite"/>
    </source>
</evidence>
<reference evidence="15 16" key="1">
    <citation type="submission" date="2023-12" db="EMBL/GenBank/DDBJ databases">
        <title>A high-quality genome assembly for Dillenia turbinata (Dilleniales).</title>
        <authorList>
            <person name="Chanderbali A."/>
        </authorList>
    </citation>
    <scope>NUCLEOTIDE SEQUENCE [LARGE SCALE GENOMIC DNA]</scope>
    <source>
        <strain evidence="15">LSX21</strain>
        <tissue evidence="15">Leaf</tissue>
    </source>
</reference>
<dbReference type="PROSITE" id="PS50222">
    <property type="entry name" value="EF_HAND_2"/>
    <property type="match status" value="2"/>
</dbReference>
<dbReference type="CDD" id="cd06186">
    <property type="entry name" value="NOX_Duox_like_FAD_NADP"/>
    <property type="match status" value="1"/>
</dbReference>
<keyword evidence="9" id="KW-0560">Oxidoreductase</keyword>
<dbReference type="SUPFAM" id="SSF63380">
    <property type="entry name" value="Riboflavin synthase domain-like"/>
    <property type="match status" value="1"/>
</dbReference>
<dbReference type="Pfam" id="PF08022">
    <property type="entry name" value="FAD_binding_8"/>
    <property type="match status" value="1"/>
</dbReference>
<evidence type="ECO:0000259" key="13">
    <source>
        <dbReference type="PROSITE" id="PS50222"/>
    </source>
</evidence>
<dbReference type="SUPFAM" id="SSF52343">
    <property type="entry name" value="Ferredoxin reductase-like, C-terminal NADP-linked domain"/>
    <property type="match status" value="1"/>
</dbReference>
<dbReference type="AlphaFoldDB" id="A0AAN8YW57"/>
<dbReference type="GO" id="GO:0016175">
    <property type="term" value="F:superoxide-generating NAD(P)H oxidase activity"/>
    <property type="evidence" value="ECO:0007669"/>
    <property type="project" value="UniProtKB-ARBA"/>
</dbReference>
<dbReference type="Gene3D" id="1.10.238.10">
    <property type="entry name" value="EF-hand"/>
    <property type="match status" value="1"/>
</dbReference>
<dbReference type="PROSITE" id="PS51384">
    <property type="entry name" value="FAD_FR"/>
    <property type="match status" value="1"/>
</dbReference>
<dbReference type="InterPro" id="IPR002048">
    <property type="entry name" value="EF_hand_dom"/>
</dbReference>
<evidence type="ECO:0000256" key="12">
    <source>
        <dbReference type="SAM" id="Phobius"/>
    </source>
</evidence>
<evidence type="ECO:0000313" key="16">
    <source>
        <dbReference type="Proteomes" id="UP001370490"/>
    </source>
</evidence>
<keyword evidence="10 12" id="KW-0472">Membrane</keyword>
<dbReference type="Pfam" id="PF13499">
    <property type="entry name" value="EF-hand_7"/>
    <property type="match status" value="1"/>
</dbReference>
<dbReference type="InterPro" id="IPR013121">
    <property type="entry name" value="Fe_red_NAD-bd_6"/>
</dbReference>
<dbReference type="SFLD" id="SFLDG01169">
    <property type="entry name" value="NADPH_oxidase_subgroup_(NOX)"/>
    <property type="match status" value="1"/>
</dbReference>
<keyword evidence="2" id="KW-0285">Flavoprotein</keyword>
<dbReference type="PANTHER" id="PTHR11972">
    <property type="entry name" value="NADPH OXIDASE"/>
    <property type="match status" value="1"/>
</dbReference>
<evidence type="ECO:0000256" key="9">
    <source>
        <dbReference type="ARBA" id="ARBA00023002"/>
    </source>
</evidence>
<evidence type="ECO:0000313" key="15">
    <source>
        <dbReference type="EMBL" id="KAK6914535.1"/>
    </source>
</evidence>
<dbReference type="InterPro" id="IPR011992">
    <property type="entry name" value="EF-hand-dom_pair"/>
</dbReference>
<name>A0AAN8YW57_9MAGN</name>
<feature type="transmembrane region" description="Helical" evidence="12">
    <location>
        <begin position="436"/>
        <end position="456"/>
    </location>
</feature>
<keyword evidence="16" id="KW-1185">Reference proteome</keyword>
<dbReference type="GO" id="GO:0005886">
    <property type="term" value="C:plasma membrane"/>
    <property type="evidence" value="ECO:0007669"/>
    <property type="project" value="TreeGrafter"/>
</dbReference>
<feature type="transmembrane region" description="Helical" evidence="12">
    <location>
        <begin position="476"/>
        <end position="496"/>
    </location>
</feature>
<feature type="domain" description="EF-hand" evidence="13">
    <location>
        <begin position="220"/>
        <end position="255"/>
    </location>
</feature>
<gene>
    <name evidence="15" type="ORF">RJ641_021856</name>
</gene>
<feature type="domain" description="EF-hand" evidence="13">
    <location>
        <begin position="176"/>
        <end position="211"/>
    </location>
</feature>